<organism evidence="7 8">
    <name type="scientific">Jatrophihabitans cynanchi</name>
    <dbReference type="NCBI Taxonomy" id="2944128"/>
    <lineage>
        <taxon>Bacteria</taxon>
        <taxon>Bacillati</taxon>
        <taxon>Actinomycetota</taxon>
        <taxon>Actinomycetes</taxon>
        <taxon>Jatrophihabitantales</taxon>
        <taxon>Jatrophihabitantaceae</taxon>
        <taxon>Jatrophihabitans</taxon>
    </lineage>
</organism>
<dbReference type="EMBL" id="CP097463">
    <property type="protein sequence ID" value="WAX56668.1"/>
    <property type="molecule type" value="Genomic_DNA"/>
</dbReference>
<feature type="transmembrane region" description="Helical" evidence="6">
    <location>
        <begin position="44"/>
        <end position="63"/>
    </location>
</feature>
<name>A0ABY7JYD3_9ACTN</name>
<evidence type="ECO:0000256" key="5">
    <source>
        <dbReference type="ARBA" id="ARBA00023136"/>
    </source>
</evidence>
<dbReference type="InterPro" id="IPR001851">
    <property type="entry name" value="ABC_transp_permease"/>
</dbReference>
<dbReference type="Proteomes" id="UP001164693">
    <property type="component" value="Chromosome"/>
</dbReference>
<gene>
    <name evidence="7" type="ORF">M6B22_19380</name>
</gene>
<feature type="transmembrane region" description="Helical" evidence="6">
    <location>
        <begin position="12"/>
        <end position="32"/>
    </location>
</feature>
<comment type="subcellular location">
    <subcellularLocation>
        <location evidence="1">Cell membrane</location>
        <topology evidence="1">Multi-pass membrane protein</topology>
    </subcellularLocation>
</comment>
<protein>
    <submittedName>
        <fullName evidence="7">Branched-chain amino acid ABC transporter permease</fullName>
    </submittedName>
</protein>
<feature type="transmembrane region" description="Helical" evidence="6">
    <location>
        <begin position="93"/>
        <end position="112"/>
    </location>
</feature>
<feature type="transmembrane region" description="Helical" evidence="6">
    <location>
        <begin position="213"/>
        <end position="234"/>
    </location>
</feature>
<keyword evidence="8" id="KW-1185">Reference proteome</keyword>
<feature type="transmembrane region" description="Helical" evidence="6">
    <location>
        <begin position="157"/>
        <end position="182"/>
    </location>
</feature>
<keyword evidence="2" id="KW-1003">Cell membrane</keyword>
<dbReference type="PANTHER" id="PTHR30482:SF17">
    <property type="entry name" value="ABC TRANSPORTER ATP-BINDING PROTEIN"/>
    <property type="match status" value="1"/>
</dbReference>
<reference evidence="7" key="1">
    <citation type="submission" date="2022-05" db="EMBL/GenBank/DDBJ databases">
        <title>Jatrophihabitans sp. SB3-54 whole genome sequence.</title>
        <authorList>
            <person name="Suh M.K."/>
            <person name="Eom M.K."/>
            <person name="Kim J.S."/>
            <person name="Kim H.S."/>
            <person name="Do H.E."/>
            <person name="Shin Y.K."/>
            <person name="Lee J.-S."/>
        </authorList>
    </citation>
    <scope>NUCLEOTIDE SEQUENCE</scope>
    <source>
        <strain evidence="7">SB3-54</strain>
    </source>
</reference>
<dbReference type="PANTHER" id="PTHR30482">
    <property type="entry name" value="HIGH-AFFINITY BRANCHED-CHAIN AMINO ACID TRANSPORT SYSTEM PERMEASE"/>
    <property type="match status" value="1"/>
</dbReference>
<accession>A0ABY7JYD3</accession>
<evidence type="ECO:0000256" key="3">
    <source>
        <dbReference type="ARBA" id="ARBA00022692"/>
    </source>
</evidence>
<evidence type="ECO:0000256" key="6">
    <source>
        <dbReference type="SAM" id="Phobius"/>
    </source>
</evidence>
<sequence>MIVPIRRSTRTSRWALLPAAVILIVLGYLPYLAEQSTTNTMIDFFILLILGITWNMLAGYAGLVSVGQQAYVGIGAYGVLWLAQRGVNPFVGLPIAAVFCAVVAVPVSYLVFRLRGGYFAIGTWAVAEVFALLTIRSSALGGGTGTNLPGLDGYDPVLLGAMTYWAALAVAVLTLIGCYLLLRTRVGLALTAVRDDETAARAVGVAVPRAKRIVYLAAAIGAGGSGALLAISQLNIEAGNVYGVQWSAYMIFVVLIGGIGTLEGPIIGTIVFFTLQQTLASHGAWYLIIVGSVAVIMAVWVRRGLWGLLDRFGLRLFPVGYRVGEQPVPERS</sequence>
<dbReference type="InterPro" id="IPR043428">
    <property type="entry name" value="LivM-like"/>
</dbReference>
<feature type="transmembrane region" description="Helical" evidence="6">
    <location>
        <begin position="119"/>
        <end position="137"/>
    </location>
</feature>
<dbReference type="Pfam" id="PF02653">
    <property type="entry name" value="BPD_transp_2"/>
    <property type="match status" value="1"/>
</dbReference>
<evidence type="ECO:0000313" key="7">
    <source>
        <dbReference type="EMBL" id="WAX56668.1"/>
    </source>
</evidence>
<evidence type="ECO:0000313" key="8">
    <source>
        <dbReference type="Proteomes" id="UP001164693"/>
    </source>
</evidence>
<keyword evidence="4 6" id="KW-1133">Transmembrane helix</keyword>
<evidence type="ECO:0000256" key="1">
    <source>
        <dbReference type="ARBA" id="ARBA00004651"/>
    </source>
</evidence>
<dbReference type="RefSeq" id="WP_269443200.1">
    <property type="nucleotide sequence ID" value="NZ_CP097463.1"/>
</dbReference>
<proteinExistence type="predicted"/>
<evidence type="ECO:0000256" key="2">
    <source>
        <dbReference type="ARBA" id="ARBA00022475"/>
    </source>
</evidence>
<keyword evidence="3 6" id="KW-0812">Transmembrane</keyword>
<dbReference type="CDD" id="cd06581">
    <property type="entry name" value="TM_PBP1_LivM_like"/>
    <property type="match status" value="1"/>
</dbReference>
<keyword evidence="5 6" id="KW-0472">Membrane</keyword>
<evidence type="ECO:0000256" key="4">
    <source>
        <dbReference type="ARBA" id="ARBA00022989"/>
    </source>
</evidence>
<feature type="transmembrane region" description="Helical" evidence="6">
    <location>
        <begin position="246"/>
        <end position="272"/>
    </location>
</feature>
<feature type="transmembrane region" description="Helical" evidence="6">
    <location>
        <begin position="284"/>
        <end position="301"/>
    </location>
</feature>